<sequence length="133" mass="13539">MPRGAEYAGEPPQSDNAIGLSHDIVHGGDGKPTSEEPIPRASKTAPLPEGLSEVNDGVHSGGGSRGTPASGSGKSGHIPKTLGEAKGTHVEGRKPVETLAAGTESQTTNLGTDPAHYQDSNIPEGKKRVETAN</sequence>
<name>A0AAN6IF70_9EURO</name>
<feature type="compositionally biased region" description="Basic and acidic residues" evidence="1">
    <location>
        <begin position="86"/>
        <end position="96"/>
    </location>
</feature>
<evidence type="ECO:0000256" key="1">
    <source>
        <dbReference type="SAM" id="MobiDB-lite"/>
    </source>
</evidence>
<feature type="compositionally biased region" description="Basic and acidic residues" evidence="1">
    <location>
        <begin position="124"/>
        <end position="133"/>
    </location>
</feature>
<dbReference type="AlphaFoldDB" id="A0AAN6IF70"/>
<gene>
    <name evidence="2" type="ORF">EDD36DRAFT_432526</name>
</gene>
<dbReference type="Proteomes" id="UP001203852">
    <property type="component" value="Unassembled WGS sequence"/>
</dbReference>
<proteinExistence type="predicted"/>
<evidence type="ECO:0000313" key="3">
    <source>
        <dbReference type="Proteomes" id="UP001203852"/>
    </source>
</evidence>
<organism evidence="2 3">
    <name type="scientific">Exophiala viscosa</name>
    <dbReference type="NCBI Taxonomy" id="2486360"/>
    <lineage>
        <taxon>Eukaryota</taxon>
        <taxon>Fungi</taxon>
        <taxon>Dikarya</taxon>
        <taxon>Ascomycota</taxon>
        <taxon>Pezizomycotina</taxon>
        <taxon>Eurotiomycetes</taxon>
        <taxon>Chaetothyriomycetidae</taxon>
        <taxon>Chaetothyriales</taxon>
        <taxon>Herpotrichiellaceae</taxon>
        <taxon>Exophiala</taxon>
    </lineage>
</organism>
<feature type="region of interest" description="Disordered" evidence="1">
    <location>
        <begin position="1"/>
        <end position="133"/>
    </location>
</feature>
<evidence type="ECO:0000313" key="2">
    <source>
        <dbReference type="EMBL" id="KAI1615276.1"/>
    </source>
</evidence>
<feature type="compositionally biased region" description="Basic and acidic residues" evidence="1">
    <location>
        <begin position="23"/>
        <end position="38"/>
    </location>
</feature>
<protein>
    <submittedName>
        <fullName evidence="2">Uncharacterized protein</fullName>
    </submittedName>
</protein>
<reference evidence="2" key="1">
    <citation type="journal article" date="2022" name="bioRxiv">
        <title>Deciphering the potential niche of two novel black yeast fungi from a biological soil crust based on their genomes, phenotypes, and melanin regulation.</title>
        <authorList>
            <consortium name="DOE Joint Genome Institute"/>
            <person name="Carr E.C."/>
            <person name="Barton Q."/>
            <person name="Grambo S."/>
            <person name="Sullivan M."/>
            <person name="Renfro C.M."/>
            <person name="Kuo A."/>
            <person name="Pangilinan J."/>
            <person name="Lipzen A."/>
            <person name="Keymanesh K."/>
            <person name="Savage E."/>
            <person name="Barry K."/>
            <person name="Grigoriev I.V."/>
            <person name="Riekhof W.R."/>
            <person name="Harris S.S."/>
        </authorList>
    </citation>
    <scope>NUCLEOTIDE SEQUENCE</scope>
    <source>
        <strain evidence="2">JF 03-4F</strain>
    </source>
</reference>
<dbReference type="EMBL" id="MU404352">
    <property type="protein sequence ID" value="KAI1615276.1"/>
    <property type="molecule type" value="Genomic_DNA"/>
</dbReference>
<keyword evidence="3" id="KW-1185">Reference proteome</keyword>
<comment type="caution">
    <text evidence="2">The sequence shown here is derived from an EMBL/GenBank/DDBJ whole genome shotgun (WGS) entry which is preliminary data.</text>
</comment>
<accession>A0AAN6IF70</accession>